<dbReference type="OrthoDB" id="9779872at2"/>
<dbReference type="PROSITE" id="PS50893">
    <property type="entry name" value="ABC_TRANSPORTER_2"/>
    <property type="match status" value="1"/>
</dbReference>
<dbReference type="RefSeq" id="WP_068735304.1">
    <property type="nucleotide sequence ID" value="NZ_LVYV01000023.1"/>
</dbReference>
<organism evidence="6 7">
    <name type="scientific">Tardiphaga robiniae</name>
    <dbReference type="NCBI Taxonomy" id="943830"/>
    <lineage>
        <taxon>Bacteria</taxon>
        <taxon>Pseudomonadati</taxon>
        <taxon>Pseudomonadota</taxon>
        <taxon>Alphaproteobacteria</taxon>
        <taxon>Hyphomicrobiales</taxon>
        <taxon>Nitrobacteraceae</taxon>
        <taxon>Tardiphaga</taxon>
    </lineage>
</organism>
<gene>
    <name evidence="6" type="ORF">A4A58_10830</name>
</gene>
<dbReference type="SUPFAM" id="SSF52540">
    <property type="entry name" value="P-loop containing nucleoside triphosphate hydrolases"/>
    <property type="match status" value="1"/>
</dbReference>
<name>A0A163YSC9_9BRAD</name>
<comment type="function">
    <text evidence="4">Involved in beta-(1--&gt;2)glucan export. Transmembrane domains (TMD) form a pore in the inner membrane and the ATP-binding domain (NBD) is responsible for energy generation.</text>
</comment>
<dbReference type="InterPro" id="IPR032823">
    <property type="entry name" value="BCA_ABC_TP_C"/>
</dbReference>
<evidence type="ECO:0000313" key="6">
    <source>
        <dbReference type="EMBL" id="KZD22505.1"/>
    </source>
</evidence>
<dbReference type="InterPro" id="IPR051120">
    <property type="entry name" value="ABC_AA/LPS_Transport"/>
</dbReference>
<dbReference type="Gene3D" id="3.40.50.300">
    <property type="entry name" value="P-loop containing nucleotide triphosphate hydrolases"/>
    <property type="match status" value="1"/>
</dbReference>
<keyword evidence="3 6" id="KW-0067">ATP-binding</keyword>
<evidence type="ECO:0000256" key="1">
    <source>
        <dbReference type="ARBA" id="ARBA00022448"/>
    </source>
</evidence>
<keyword evidence="2" id="KW-0547">Nucleotide-binding</keyword>
<dbReference type="AlphaFoldDB" id="A0A163YSC9"/>
<reference evidence="6 7" key="1">
    <citation type="submission" date="2016-03" db="EMBL/GenBank/DDBJ databases">
        <title>Microsymbionts genomes from the relict species Vavilovia formosa (Stev.) Fed.</title>
        <authorList>
            <person name="Kopat V."/>
            <person name="Chirak E."/>
            <person name="Kimeklis A."/>
            <person name="Andronov E."/>
        </authorList>
    </citation>
    <scope>NUCLEOTIDE SEQUENCE [LARGE SCALE GENOMIC DNA]</scope>
    <source>
        <strain evidence="6 7">Vaf07</strain>
    </source>
</reference>
<protein>
    <submittedName>
        <fullName evidence="6">ABC transporter ATP-binding protein</fullName>
    </submittedName>
</protein>
<dbReference type="STRING" id="943830.A4A58_10830"/>
<dbReference type="Pfam" id="PF00005">
    <property type="entry name" value="ABC_tran"/>
    <property type="match status" value="1"/>
</dbReference>
<accession>A0A163YSC9</accession>
<dbReference type="EMBL" id="LVYV01000023">
    <property type="protein sequence ID" value="KZD22505.1"/>
    <property type="molecule type" value="Genomic_DNA"/>
</dbReference>
<dbReference type="SMART" id="SM00382">
    <property type="entry name" value="AAA"/>
    <property type="match status" value="1"/>
</dbReference>
<sequence>MSKPGHEILHLSNVSRHFSGLKALSDVSLSVNKGEVVGLIGPNGAGKTTLVNTICGVTPASSGVVTFDGRDITRIKTYQSARLGLSRTFQIVQPFAEFSALDNVAAAALFSQPGESLKSAREAARVHLAFVGLDAQANQSAATLTLAMRKRLELAKALAMKPKLLFLDEVNAGLNSAEVERATKLIHQLAADGITIVMIEHLMKVVLNVCTRIAVLHNGKLIADGAPRDIIKDPAVVDAYLGQQYAQRNAARG</sequence>
<evidence type="ECO:0000256" key="2">
    <source>
        <dbReference type="ARBA" id="ARBA00022741"/>
    </source>
</evidence>
<comment type="caution">
    <text evidence="6">The sequence shown here is derived from an EMBL/GenBank/DDBJ whole genome shotgun (WGS) entry which is preliminary data.</text>
</comment>
<dbReference type="InterPro" id="IPR027417">
    <property type="entry name" value="P-loop_NTPase"/>
</dbReference>
<evidence type="ECO:0000256" key="3">
    <source>
        <dbReference type="ARBA" id="ARBA00022840"/>
    </source>
</evidence>
<dbReference type="Pfam" id="PF12399">
    <property type="entry name" value="BCA_ABC_TP_C"/>
    <property type="match status" value="1"/>
</dbReference>
<evidence type="ECO:0000313" key="7">
    <source>
        <dbReference type="Proteomes" id="UP000076574"/>
    </source>
</evidence>
<feature type="domain" description="ABC transporter" evidence="5">
    <location>
        <begin position="9"/>
        <end position="243"/>
    </location>
</feature>
<keyword evidence="1" id="KW-0813">Transport</keyword>
<dbReference type="GO" id="GO:0016887">
    <property type="term" value="F:ATP hydrolysis activity"/>
    <property type="evidence" value="ECO:0007669"/>
    <property type="project" value="InterPro"/>
</dbReference>
<dbReference type="PANTHER" id="PTHR45772">
    <property type="entry name" value="CONSERVED COMPONENT OF ABC TRANSPORTER FOR NATURAL AMINO ACIDS-RELATED"/>
    <property type="match status" value="1"/>
</dbReference>
<evidence type="ECO:0000259" key="5">
    <source>
        <dbReference type="PROSITE" id="PS50893"/>
    </source>
</evidence>
<proteinExistence type="predicted"/>
<dbReference type="Proteomes" id="UP000076574">
    <property type="component" value="Unassembled WGS sequence"/>
</dbReference>
<dbReference type="CDD" id="cd03219">
    <property type="entry name" value="ABC_Mj1267_LivG_branched"/>
    <property type="match status" value="1"/>
</dbReference>
<dbReference type="GO" id="GO:0005886">
    <property type="term" value="C:plasma membrane"/>
    <property type="evidence" value="ECO:0007669"/>
    <property type="project" value="TreeGrafter"/>
</dbReference>
<keyword evidence="7" id="KW-1185">Reference proteome</keyword>
<evidence type="ECO:0000256" key="4">
    <source>
        <dbReference type="ARBA" id="ARBA00024722"/>
    </source>
</evidence>
<dbReference type="GO" id="GO:0005524">
    <property type="term" value="F:ATP binding"/>
    <property type="evidence" value="ECO:0007669"/>
    <property type="project" value="UniProtKB-KW"/>
</dbReference>
<dbReference type="InterPro" id="IPR003439">
    <property type="entry name" value="ABC_transporter-like_ATP-bd"/>
</dbReference>
<dbReference type="InterPro" id="IPR003593">
    <property type="entry name" value="AAA+_ATPase"/>
</dbReference>